<sequence>MVGELERPEILAAVDLLAREVPGAERAVMRGTAHLPSMERPEDFDSLVEEFLGRSR</sequence>
<protein>
    <recommendedName>
        <fullName evidence="2">AB hydrolase-1 domain-containing protein</fullName>
    </recommendedName>
</protein>
<dbReference type="EMBL" id="CADCVH010000056">
    <property type="protein sequence ID" value="CAA9458193.1"/>
    <property type="molecule type" value="Genomic_DNA"/>
</dbReference>
<gene>
    <name evidence="1" type="ORF">AVDCRST_MAG02-1684</name>
</gene>
<dbReference type="AlphaFoldDB" id="A0A6J4QXW8"/>
<evidence type="ECO:0008006" key="2">
    <source>
        <dbReference type="Google" id="ProtNLM"/>
    </source>
</evidence>
<proteinExistence type="predicted"/>
<accession>A0A6J4QXW8</accession>
<reference evidence="1" key="1">
    <citation type="submission" date="2020-02" db="EMBL/GenBank/DDBJ databases">
        <authorList>
            <person name="Meier V. D."/>
        </authorList>
    </citation>
    <scope>NUCLEOTIDE SEQUENCE</scope>
    <source>
        <strain evidence="1">AVDCRST_MAG02</strain>
    </source>
</reference>
<dbReference type="InterPro" id="IPR029058">
    <property type="entry name" value="AB_hydrolase_fold"/>
</dbReference>
<dbReference type="SUPFAM" id="SSF53474">
    <property type="entry name" value="alpha/beta-Hydrolases"/>
    <property type="match status" value="1"/>
</dbReference>
<dbReference type="Gene3D" id="3.40.50.1820">
    <property type="entry name" value="alpha/beta hydrolase"/>
    <property type="match status" value="1"/>
</dbReference>
<evidence type="ECO:0000313" key="1">
    <source>
        <dbReference type="EMBL" id="CAA9458193.1"/>
    </source>
</evidence>
<name>A0A6J4QXW8_9ACTN</name>
<organism evidence="1">
    <name type="scientific">uncultured Rubrobacteraceae bacterium</name>
    <dbReference type="NCBI Taxonomy" id="349277"/>
    <lineage>
        <taxon>Bacteria</taxon>
        <taxon>Bacillati</taxon>
        <taxon>Actinomycetota</taxon>
        <taxon>Rubrobacteria</taxon>
        <taxon>Rubrobacterales</taxon>
        <taxon>Rubrobacteraceae</taxon>
        <taxon>environmental samples</taxon>
    </lineage>
</organism>